<evidence type="ECO:0000313" key="2">
    <source>
        <dbReference type="EMBL" id="MFC4268513.1"/>
    </source>
</evidence>
<evidence type="ECO:0000313" key="3">
    <source>
        <dbReference type="Proteomes" id="UP001595826"/>
    </source>
</evidence>
<sequence>MKKIIFFIILLITIKMSSQNKQVLYDFADLPQTLLLNPAIEPNYKFHTGLPLLSGISSHIGSKNFTLTDIFANDGRNINDKISSVINSISSRDFVAINTQIEIINAGFRLRDNYYINFGFYQEIDAIGYFPRDLLVFFNEGNATNLNRPFSASHIRYKFDYLGVLHAGISKKINDKLSVGGRLKIYSSSINLQSNNNTGTFTTVNGQSSIYRHVFSNVNVNLLTSGLIENNEYIDDASSIVKNTFFGSNANVGLGFDFGLNYKISDQLQFSASLLDIGFITYKNNVKNTRIRGDHIFEGVDFEYDANSNIDYWAQIDQAFKDQLPNTEDQVAYTSFRPVKLNAALKYSFGEQRRLLCYDDVYKDYYTDALGVQLFNVFRPLSPQLALTAFYEKAISKKTRTKITYTIDDFSYANIGFGFSTQVSKLNFYALVDNILEFSNLSSANSISFQLGFNLIFN</sequence>
<accession>A0ABV8RAU0</accession>
<name>A0ABV8RAU0_9FLAO</name>
<dbReference type="RefSeq" id="WP_377409037.1">
    <property type="nucleotide sequence ID" value="NZ_JBHSCY010000001.1"/>
</dbReference>
<gene>
    <name evidence="2" type="ORF">ACFOWD_06315</name>
</gene>
<evidence type="ECO:0000259" key="1">
    <source>
        <dbReference type="Pfam" id="PF18990"/>
    </source>
</evidence>
<keyword evidence="3" id="KW-1185">Reference proteome</keyword>
<reference evidence="3" key="1">
    <citation type="journal article" date="2019" name="Int. J. Syst. Evol. Microbiol.">
        <title>The Global Catalogue of Microorganisms (GCM) 10K type strain sequencing project: providing services to taxonomists for standard genome sequencing and annotation.</title>
        <authorList>
            <consortium name="The Broad Institute Genomics Platform"/>
            <consortium name="The Broad Institute Genome Sequencing Center for Infectious Disease"/>
            <person name="Wu L."/>
            <person name="Ma J."/>
        </authorList>
    </citation>
    <scope>NUCLEOTIDE SEQUENCE [LARGE SCALE GENOMIC DNA]</scope>
    <source>
        <strain evidence="3">CECT 8655</strain>
    </source>
</reference>
<dbReference type="Proteomes" id="UP001595826">
    <property type="component" value="Unassembled WGS sequence"/>
</dbReference>
<organism evidence="2 3">
    <name type="scientific">Polaribacter marinivivus</name>
    <dbReference type="NCBI Taxonomy" id="1524260"/>
    <lineage>
        <taxon>Bacteria</taxon>
        <taxon>Pseudomonadati</taxon>
        <taxon>Bacteroidota</taxon>
        <taxon>Flavobacteriia</taxon>
        <taxon>Flavobacteriales</taxon>
        <taxon>Flavobacteriaceae</taxon>
    </lineage>
</organism>
<comment type="caution">
    <text evidence="2">The sequence shown here is derived from an EMBL/GenBank/DDBJ whole genome shotgun (WGS) entry which is preliminary data.</text>
</comment>
<dbReference type="Gene3D" id="2.40.160.60">
    <property type="entry name" value="Outer membrane protein transport protein (OMPP1/FadL/TodX)"/>
    <property type="match status" value="1"/>
</dbReference>
<dbReference type="EMBL" id="JBHSCY010000001">
    <property type="protein sequence ID" value="MFC4268513.1"/>
    <property type="molecule type" value="Genomic_DNA"/>
</dbReference>
<feature type="domain" description="DUF5723" evidence="1">
    <location>
        <begin position="38"/>
        <end position="433"/>
    </location>
</feature>
<protein>
    <submittedName>
        <fullName evidence="2">DUF5723 family protein</fullName>
    </submittedName>
</protein>
<dbReference type="InterPro" id="IPR043781">
    <property type="entry name" value="DUF5723"/>
</dbReference>
<dbReference type="Pfam" id="PF18990">
    <property type="entry name" value="DUF5723"/>
    <property type="match status" value="1"/>
</dbReference>
<proteinExistence type="predicted"/>